<sequence length="64" mass="7466">MVVKVLGLLRTVRLSFLPLIILPPIMNIHVLEQTKKERKSNMLKRLKKKLKACWNDIVQTKKTA</sequence>
<organism evidence="1 2">
    <name type="scientific">Bacillus manliponensis</name>
    <dbReference type="NCBI Taxonomy" id="574376"/>
    <lineage>
        <taxon>Bacteria</taxon>
        <taxon>Bacillati</taxon>
        <taxon>Bacillota</taxon>
        <taxon>Bacilli</taxon>
        <taxon>Bacillales</taxon>
        <taxon>Bacillaceae</taxon>
        <taxon>Bacillus</taxon>
        <taxon>Bacillus cereus group</taxon>
    </lineage>
</organism>
<accession>A0A073K116</accession>
<dbReference type="Proteomes" id="UP000027822">
    <property type="component" value="Unassembled WGS sequence"/>
</dbReference>
<dbReference type="STRING" id="574376.BAMA_09240"/>
<proteinExistence type="predicted"/>
<protein>
    <submittedName>
        <fullName evidence="1">Uncharacterized protein</fullName>
    </submittedName>
</protein>
<name>A0A073K116_9BACI</name>
<evidence type="ECO:0000313" key="2">
    <source>
        <dbReference type="Proteomes" id="UP000027822"/>
    </source>
</evidence>
<gene>
    <name evidence="1" type="ORF">BAMA_09240</name>
</gene>
<evidence type="ECO:0000313" key="1">
    <source>
        <dbReference type="EMBL" id="KEK20969.1"/>
    </source>
</evidence>
<dbReference type="EMBL" id="JOTN01000002">
    <property type="protein sequence ID" value="KEK20969.1"/>
    <property type="molecule type" value="Genomic_DNA"/>
</dbReference>
<reference evidence="1 2" key="1">
    <citation type="submission" date="2014-06" db="EMBL/GenBank/DDBJ databases">
        <title>Draft genome sequence of Bacillus manliponensis JCM 15802 (MCCC 1A00708).</title>
        <authorList>
            <person name="Lai Q."/>
            <person name="Liu Y."/>
            <person name="Shao Z."/>
        </authorList>
    </citation>
    <scope>NUCLEOTIDE SEQUENCE [LARGE SCALE GENOMIC DNA]</scope>
    <source>
        <strain evidence="1 2">JCM 15802</strain>
    </source>
</reference>
<keyword evidence="2" id="KW-1185">Reference proteome</keyword>
<dbReference type="AlphaFoldDB" id="A0A073K116"/>
<comment type="caution">
    <text evidence="1">The sequence shown here is derived from an EMBL/GenBank/DDBJ whole genome shotgun (WGS) entry which is preliminary data.</text>
</comment>